<keyword evidence="2" id="KW-1185">Reference proteome</keyword>
<dbReference type="AlphaFoldDB" id="A0A1M5FZV0"/>
<protein>
    <submittedName>
        <fullName evidence="1">Uncharacterized protein</fullName>
    </submittedName>
</protein>
<reference evidence="2" key="1">
    <citation type="submission" date="2016-11" db="EMBL/GenBank/DDBJ databases">
        <authorList>
            <person name="Varghese N."/>
            <person name="Submissions S."/>
        </authorList>
    </citation>
    <scope>NUCLEOTIDE SEQUENCE [LARGE SCALE GENOMIC DNA]</scope>
    <source>
        <strain evidence="2">DSM 29326</strain>
    </source>
</reference>
<evidence type="ECO:0000313" key="1">
    <source>
        <dbReference type="EMBL" id="SHF96996.1"/>
    </source>
</evidence>
<feature type="non-terminal residue" evidence="1">
    <location>
        <position position="47"/>
    </location>
</feature>
<evidence type="ECO:0000313" key="2">
    <source>
        <dbReference type="Proteomes" id="UP000183987"/>
    </source>
</evidence>
<gene>
    <name evidence="1" type="ORF">SAMN05444339_13011</name>
</gene>
<dbReference type="EMBL" id="FQUE01000030">
    <property type="protein sequence ID" value="SHF96996.1"/>
    <property type="molecule type" value="Genomic_DNA"/>
</dbReference>
<proteinExistence type="predicted"/>
<accession>A0A1M5FZV0</accession>
<dbReference type="STRING" id="366533.SAMN05444339_13011"/>
<sequence>MIRSGVAGWLPIGTGVAVAASLAVAAAPVTWHLTGAAAIMPDAAALS</sequence>
<organism evidence="1 2">
    <name type="scientific">Loktanella atrilutea</name>
    <dbReference type="NCBI Taxonomy" id="366533"/>
    <lineage>
        <taxon>Bacteria</taxon>
        <taxon>Pseudomonadati</taxon>
        <taxon>Pseudomonadota</taxon>
        <taxon>Alphaproteobacteria</taxon>
        <taxon>Rhodobacterales</taxon>
        <taxon>Roseobacteraceae</taxon>
        <taxon>Loktanella</taxon>
    </lineage>
</organism>
<dbReference type="Proteomes" id="UP000183987">
    <property type="component" value="Unassembled WGS sequence"/>
</dbReference>
<name>A0A1M5FZV0_LOKAT</name>